<evidence type="ECO:0000256" key="5">
    <source>
        <dbReference type="ARBA" id="ARBA00022692"/>
    </source>
</evidence>
<feature type="transmembrane region" description="Helical" evidence="17">
    <location>
        <begin position="647"/>
        <end position="669"/>
    </location>
</feature>
<evidence type="ECO:0000256" key="3">
    <source>
        <dbReference type="ARBA" id="ARBA00022448"/>
    </source>
</evidence>
<dbReference type="InterPro" id="IPR053956">
    <property type="entry name" value="NPC1_MLD"/>
</dbReference>
<feature type="transmembrane region" description="Helical" evidence="17">
    <location>
        <begin position="1158"/>
        <end position="1186"/>
    </location>
</feature>
<accession>A0A9N9R403</accession>
<keyword evidence="9" id="KW-0443">Lipid metabolism</keyword>
<dbReference type="OrthoDB" id="6510177at2759"/>
<sequence length="1270" mass="140834">MTILEKYCPELAKDGLTCCDTKQLQNIQTSIKMAEILARCPSCMDNFLKHICGMTCSPRQSDFIKPVKVEQFNTTHKMVMEIDYHLGATYMNTTYSSCSQVQMPSTNQMAMDIMCGDYGSAYCTPQRWFDFMGDAEVPFVPFQINYLSGDEPVDGFTPYNPPTRPCNVGVNGQPGCSCLDCALSCPAPPPPAPAPRPFSIHGVDGYAVVMAIVFVIFTTLFLSGVYCCNQPDNTIDGWARAAEARRGGPETSPLHSHRSSVASDNNQEMTSNSRPSGWHIDQPDGAESATFFERLGADAETKLEDFFQWWGHLMASKPWTVLFIGFCVIVALGHGMKYIQLTTNPVELWASPTSRSRIEREYFDSHFEPFYRTEMIIISSKGLPNIEYESPSGTIMFGPVFNSTFMLEVLDLQKKIMAIKGSTGIEDICFSPLSSPFTGPVTPDLCTVQSVWGWWGNDDADFISDLEDNAYLDKIIKCSKNPYMCLAPYGGPVLPAVALGGFLAPGEPLSKKSRYHEADALIITILVNNKHDKKLLKPALDWEKEFIAFMKNYTENYMPSYMDIAYTSERSIEDELDRESQSDVSTILVSYFIMFAYIAISLGRFTSFSRLLIDSKVTLGLGGVLIVLASVVCSVGMYGFIGVPATLIIVEVIPFLVLAVGVDNIFILVQTSQRDARLPDETVAEHIGRTLGTVGPSMLLTSASECVCFFLGALSDMPAVRAFALYAAAALLVDFLLQVTCFVALLALDTRRHIDNRFDVLCCMQGKKEESPSAGDGALFNLFRQIYVPFLMKREVRASVMIIFFAWLCSSVAVAPHIEIGLDQELSMPHDSFQLKYFQHLNKYLNIGPPVYFVVTDELDYSDRETQNMICGTRFCREDSLAMQLYSASRTPNETYLSQPPNSWLDDFFDWASLSNCCKYFPGNSSFCPNDYYNEKLTCDSCNIPLVGRELRPSPGDFKHYVPFFLQDNPNENCAKAGHAAYGQAVNYRMLNSSQASVGATYYQGYHTVLKSSMDYYSALRAARSISANLTETLNRNLKEQGKNTTNVFPYSVFYVFYEQYLTMWPDTLKSMGISVLSIFIVTFVLMGFDLFSALVVVITITMIVVNLGGLMYWWSVSLNAVSLVNLVMAVGIAVEFCSHLVHSFASAGGGSRVSRAAVSLATMGSSVLSGITLTKFGGIIVLGFAKSQIFQVFYFRMYLGIVLVGAAHGLIFLPVMLSYIGSPVNKQKLANQILRGKETGVAETSLTRVRDGTGPTYIYVKNNITGPRV</sequence>
<dbReference type="GO" id="GO:0005886">
    <property type="term" value="C:plasma membrane"/>
    <property type="evidence" value="ECO:0007669"/>
    <property type="project" value="TreeGrafter"/>
</dbReference>
<dbReference type="GO" id="GO:0015485">
    <property type="term" value="F:cholesterol binding"/>
    <property type="evidence" value="ECO:0007669"/>
    <property type="project" value="TreeGrafter"/>
</dbReference>
<feature type="domain" description="SSD" evidence="18">
    <location>
        <begin position="583"/>
        <end position="748"/>
    </location>
</feature>
<keyword evidence="13" id="KW-0325">Glycoprotein</keyword>
<dbReference type="PANTHER" id="PTHR45727">
    <property type="entry name" value="NPC INTRACELLULAR CHOLESTEROL TRANSPORTER 1"/>
    <property type="match status" value="1"/>
</dbReference>
<dbReference type="GO" id="GO:0005319">
    <property type="term" value="F:lipid transporter activity"/>
    <property type="evidence" value="ECO:0007669"/>
    <property type="project" value="InterPro"/>
</dbReference>
<dbReference type="InterPro" id="IPR004765">
    <property type="entry name" value="NPC1-like"/>
</dbReference>
<dbReference type="EMBL" id="OU893333">
    <property type="protein sequence ID" value="CAG9788892.1"/>
    <property type="molecule type" value="Genomic_DNA"/>
</dbReference>
<comment type="similarity">
    <text evidence="2">Belongs to the patched family.</text>
</comment>
<dbReference type="GO" id="GO:0042632">
    <property type="term" value="P:cholesterol homeostasis"/>
    <property type="evidence" value="ECO:0007669"/>
    <property type="project" value="TreeGrafter"/>
</dbReference>
<dbReference type="SUPFAM" id="SSF82866">
    <property type="entry name" value="Multidrug efflux transporter AcrB transmembrane domain"/>
    <property type="match status" value="2"/>
</dbReference>
<dbReference type="InterPro" id="IPR000731">
    <property type="entry name" value="SSD"/>
</dbReference>
<feature type="transmembrane region" description="Helical" evidence="17">
    <location>
        <begin position="798"/>
        <end position="818"/>
    </location>
</feature>
<feature type="region of interest" description="Disordered" evidence="16">
    <location>
        <begin position="244"/>
        <end position="281"/>
    </location>
</feature>
<feature type="transmembrane region" description="Helical" evidence="17">
    <location>
        <begin position="588"/>
        <end position="605"/>
    </location>
</feature>
<evidence type="ECO:0000256" key="13">
    <source>
        <dbReference type="ARBA" id="ARBA00023180"/>
    </source>
</evidence>
<dbReference type="InterPro" id="IPR032190">
    <property type="entry name" value="NPC1_N"/>
</dbReference>
<name>A0A9N9R403_9NEOP</name>
<keyword evidence="14" id="KW-0753">Steroid metabolism</keyword>
<keyword evidence="11" id="KW-1015">Disulfide bond</keyword>
<evidence type="ECO:0000256" key="8">
    <source>
        <dbReference type="ARBA" id="ARBA00023055"/>
    </source>
</evidence>
<keyword evidence="12" id="KW-1207">Sterol metabolism</keyword>
<evidence type="ECO:0000256" key="16">
    <source>
        <dbReference type="SAM" id="MobiDB-lite"/>
    </source>
</evidence>
<evidence type="ECO:0000256" key="2">
    <source>
        <dbReference type="ARBA" id="ARBA00005585"/>
    </source>
</evidence>
<proteinExistence type="inferred from homology"/>
<evidence type="ECO:0000256" key="12">
    <source>
        <dbReference type="ARBA" id="ARBA00023166"/>
    </source>
</evidence>
<dbReference type="GO" id="GO:0030299">
    <property type="term" value="P:intestinal cholesterol absorption"/>
    <property type="evidence" value="ECO:0007669"/>
    <property type="project" value="TreeGrafter"/>
</dbReference>
<evidence type="ECO:0000256" key="11">
    <source>
        <dbReference type="ARBA" id="ARBA00023157"/>
    </source>
</evidence>
<dbReference type="AlphaFoldDB" id="A0A9N9R403"/>
<evidence type="ECO:0000256" key="7">
    <source>
        <dbReference type="ARBA" id="ARBA00022989"/>
    </source>
</evidence>
<keyword evidence="4" id="KW-0153">Cholesterol metabolism</keyword>
<dbReference type="FunFam" id="1.20.1640.10:FF:000010">
    <property type="entry name" value="NPC intracellular cholesterol transporter 1"/>
    <property type="match status" value="1"/>
</dbReference>
<dbReference type="FunFam" id="1.20.1640.10:FF:000008">
    <property type="entry name" value="NPC intracellular cholesterol transporter 1"/>
    <property type="match status" value="1"/>
</dbReference>
<dbReference type="InterPro" id="IPR053958">
    <property type="entry name" value="HMGCR/SNAP/NPC1-like_SSD"/>
</dbReference>
<dbReference type="Proteomes" id="UP001153714">
    <property type="component" value="Chromosome 2"/>
</dbReference>
<dbReference type="Pfam" id="PF22314">
    <property type="entry name" value="NPC1_MLD"/>
    <property type="match status" value="1"/>
</dbReference>
<feature type="transmembrane region" description="Helical" evidence="17">
    <location>
        <begin position="206"/>
        <end position="226"/>
    </location>
</feature>
<evidence type="ECO:0000256" key="10">
    <source>
        <dbReference type="ARBA" id="ARBA00023136"/>
    </source>
</evidence>
<feature type="transmembrane region" description="Helical" evidence="17">
    <location>
        <begin position="690"/>
        <end position="712"/>
    </location>
</feature>
<reference evidence="19" key="2">
    <citation type="submission" date="2022-10" db="EMBL/GenBank/DDBJ databases">
        <authorList>
            <consortium name="ENA_rothamsted_submissions"/>
            <consortium name="culmorum"/>
            <person name="King R."/>
        </authorList>
    </citation>
    <scope>NUCLEOTIDE SEQUENCE</scope>
</reference>
<keyword evidence="7 17" id="KW-1133">Transmembrane helix</keyword>
<dbReference type="Pfam" id="PF12349">
    <property type="entry name" value="Sterol-sensing"/>
    <property type="match status" value="1"/>
</dbReference>
<evidence type="ECO:0000256" key="4">
    <source>
        <dbReference type="ARBA" id="ARBA00022548"/>
    </source>
</evidence>
<dbReference type="NCBIfam" id="TIGR00917">
    <property type="entry name" value="2A060601"/>
    <property type="match status" value="1"/>
</dbReference>
<evidence type="ECO:0000256" key="1">
    <source>
        <dbReference type="ARBA" id="ARBA00004127"/>
    </source>
</evidence>
<keyword evidence="20" id="KW-1185">Reference proteome</keyword>
<keyword evidence="5 17" id="KW-0812">Transmembrane</keyword>
<evidence type="ECO:0000256" key="6">
    <source>
        <dbReference type="ARBA" id="ARBA00022729"/>
    </source>
</evidence>
<dbReference type="GO" id="GO:0008203">
    <property type="term" value="P:cholesterol metabolic process"/>
    <property type="evidence" value="ECO:0007669"/>
    <property type="project" value="UniProtKB-KW"/>
</dbReference>
<dbReference type="GO" id="GO:0030301">
    <property type="term" value="P:cholesterol transport"/>
    <property type="evidence" value="ECO:0007669"/>
    <property type="project" value="UniProtKB-ARBA"/>
</dbReference>
<comment type="subcellular location">
    <subcellularLocation>
        <location evidence="1">Endomembrane system</location>
        <topology evidence="1">Multi-pass membrane protein</topology>
    </subcellularLocation>
</comment>
<dbReference type="GO" id="GO:0012505">
    <property type="term" value="C:endomembrane system"/>
    <property type="evidence" value="ECO:0007669"/>
    <property type="project" value="UniProtKB-SubCell"/>
</dbReference>
<feature type="transmembrane region" description="Helical" evidence="17">
    <location>
        <begin position="617"/>
        <end position="641"/>
    </location>
</feature>
<feature type="transmembrane region" description="Helical" evidence="17">
    <location>
        <begin position="724"/>
        <end position="748"/>
    </location>
</feature>
<dbReference type="PANTHER" id="PTHR45727:SF2">
    <property type="entry name" value="NPC INTRACELLULAR CHOLESTEROL TRANSPORTER 1"/>
    <property type="match status" value="1"/>
</dbReference>
<feature type="compositionally biased region" description="Polar residues" evidence="16">
    <location>
        <begin position="259"/>
        <end position="275"/>
    </location>
</feature>
<comment type="catalytic activity">
    <reaction evidence="15">
        <text>cholesterol(in) = cholesterol(out)</text>
        <dbReference type="Rhea" id="RHEA:39747"/>
        <dbReference type="ChEBI" id="CHEBI:16113"/>
    </reaction>
</comment>
<feature type="transmembrane region" description="Helical" evidence="17">
    <location>
        <begin position="1198"/>
        <end position="1221"/>
    </location>
</feature>
<keyword evidence="8" id="KW-0445">Lipid transport</keyword>
<organism evidence="19 20">
    <name type="scientific">Diatraea saccharalis</name>
    <name type="common">sugarcane borer</name>
    <dbReference type="NCBI Taxonomy" id="40085"/>
    <lineage>
        <taxon>Eukaryota</taxon>
        <taxon>Metazoa</taxon>
        <taxon>Ecdysozoa</taxon>
        <taxon>Arthropoda</taxon>
        <taxon>Hexapoda</taxon>
        <taxon>Insecta</taxon>
        <taxon>Pterygota</taxon>
        <taxon>Neoptera</taxon>
        <taxon>Endopterygota</taxon>
        <taxon>Lepidoptera</taxon>
        <taxon>Glossata</taxon>
        <taxon>Ditrysia</taxon>
        <taxon>Pyraloidea</taxon>
        <taxon>Crambidae</taxon>
        <taxon>Crambinae</taxon>
        <taxon>Diatraea</taxon>
    </lineage>
</organism>
<dbReference type="Pfam" id="PF16414">
    <property type="entry name" value="NPC1_N"/>
    <property type="match status" value="1"/>
</dbReference>
<evidence type="ECO:0000313" key="19">
    <source>
        <dbReference type="EMBL" id="CAG9788892.1"/>
    </source>
</evidence>
<keyword evidence="10 17" id="KW-0472">Membrane</keyword>
<evidence type="ECO:0000256" key="14">
    <source>
        <dbReference type="ARBA" id="ARBA00023221"/>
    </source>
</evidence>
<evidence type="ECO:0000313" key="20">
    <source>
        <dbReference type="Proteomes" id="UP001153714"/>
    </source>
</evidence>
<feature type="transmembrane region" description="Helical" evidence="17">
    <location>
        <begin position="1121"/>
        <end position="1146"/>
    </location>
</feature>
<keyword evidence="6" id="KW-0732">Signal</keyword>
<evidence type="ECO:0000259" key="18">
    <source>
        <dbReference type="PROSITE" id="PS50156"/>
    </source>
</evidence>
<dbReference type="PROSITE" id="PS50156">
    <property type="entry name" value="SSD"/>
    <property type="match status" value="1"/>
</dbReference>
<evidence type="ECO:0000256" key="9">
    <source>
        <dbReference type="ARBA" id="ARBA00023098"/>
    </source>
</evidence>
<evidence type="ECO:0000256" key="15">
    <source>
        <dbReference type="ARBA" id="ARBA00034049"/>
    </source>
</evidence>
<dbReference type="Gene3D" id="1.20.1640.10">
    <property type="entry name" value="Multidrug efflux transporter AcrB transmembrane domain"/>
    <property type="match status" value="2"/>
</dbReference>
<reference evidence="19" key="1">
    <citation type="submission" date="2021-12" db="EMBL/GenBank/DDBJ databases">
        <authorList>
            <person name="King R."/>
        </authorList>
    </citation>
    <scope>NUCLEOTIDE SEQUENCE</scope>
</reference>
<evidence type="ECO:0000256" key="17">
    <source>
        <dbReference type="SAM" id="Phobius"/>
    </source>
</evidence>
<gene>
    <name evidence="19" type="ORF">DIATSA_LOCUS6673</name>
</gene>
<keyword evidence="3" id="KW-0813">Transport</keyword>
<protein>
    <recommendedName>
        <fullName evidence="18">SSD domain-containing protein</fullName>
    </recommendedName>
</protein>